<feature type="transmembrane region" description="Helical" evidence="1">
    <location>
        <begin position="125"/>
        <end position="145"/>
    </location>
</feature>
<feature type="transmembrane region" description="Helical" evidence="1">
    <location>
        <begin position="64"/>
        <end position="86"/>
    </location>
</feature>
<dbReference type="AlphaFoldDB" id="A0A6J7E1F1"/>
<name>A0A6J7E1F1_9ZZZZ</name>
<keyword evidence="1" id="KW-0812">Transmembrane</keyword>
<feature type="transmembrane region" description="Helical" evidence="1">
    <location>
        <begin position="25"/>
        <end position="52"/>
    </location>
</feature>
<reference evidence="2" key="1">
    <citation type="submission" date="2020-05" db="EMBL/GenBank/DDBJ databases">
        <authorList>
            <person name="Chiriac C."/>
            <person name="Salcher M."/>
            <person name="Ghai R."/>
            <person name="Kavagutti S V."/>
        </authorList>
    </citation>
    <scope>NUCLEOTIDE SEQUENCE</scope>
</reference>
<proteinExistence type="predicted"/>
<organism evidence="2">
    <name type="scientific">freshwater metagenome</name>
    <dbReference type="NCBI Taxonomy" id="449393"/>
    <lineage>
        <taxon>unclassified sequences</taxon>
        <taxon>metagenomes</taxon>
        <taxon>ecological metagenomes</taxon>
    </lineage>
</organism>
<keyword evidence="1" id="KW-1133">Transmembrane helix</keyword>
<dbReference type="EMBL" id="CAFBLX010000006">
    <property type="protein sequence ID" value="CAB4874930.1"/>
    <property type="molecule type" value="Genomic_DNA"/>
</dbReference>
<sequence>MVGWYPLTGRGMTTVTMRDWPARRWVAALLGATVAALVVAIPTGIIHTAFYVRMTPVLWWNYPVWIATAVLSGLILATYVSTGLASSVSSRVGVSANALSLLAVGCPICNKLVVVAVGVSGALDLWAPVQPVIGVMSVGVMVWALRLRIRGERACPTSRVGQEFGNSAGFGGAGAAKL</sequence>
<evidence type="ECO:0000313" key="2">
    <source>
        <dbReference type="EMBL" id="CAB4874930.1"/>
    </source>
</evidence>
<protein>
    <submittedName>
        <fullName evidence="2">Unannotated protein</fullName>
    </submittedName>
</protein>
<accession>A0A6J7E1F1</accession>
<evidence type="ECO:0000256" key="1">
    <source>
        <dbReference type="SAM" id="Phobius"/>
    </source>
</evidence>
<feature type="transmembrane region" description="Helical" evidence="1">
    <location>
        <begin position="98"/>
        <end position="119"/>
    </location>
</feature>
<gene>
    <name evidence="2" type="ORF">UFOPK3472_00180</name>
</gene>
<keyword evidence="1" id="KW-0472">Membrane</keyword>